<dbReference type="Pfam" id="PF01724">
    <property type="entry name" value="DUF29"/>
    <property type="match status" value="1"/>
</dbReference>
<dbReference type="PANTHER" id="PTHR34235:SF3">
    <property type="entry name" value="SLR1203 PROTEIN"/>
    <property type="match status" value="1"/>
</dbReference>
<evidence type="ECO:0000313" key="2">
    <source>
        <dbReference type="Proteomes" id="UP001482513"/>
    </source>
</evidence>
<keyword evidence="2" id="KW-1185">Reference proteome</keyword>
<gene>
    <name evidence="1" type="ORF">NC992_08975</name>
</gene>
<dbReference type="PANTHER" id="PTHR34235">
    <property type="entry name" value="SLR1203 PROTEIN-RELATED"/>
    <property type="match status" value="1"/>
</dbReference>
<dbReference type="EMBL" id="JAMPKX010000003">
    <property type="protein sequence ID" value="MEP0947002.1"/>
    <property type="molecule type" value="Genomic_DNA"/>
</dbReference>
<dbReference type="InterPro" id="IPR002636">
    <property type="entry name" value="DUF29"/>
</dbReference>
<sequence>MDTSGGPKSLYDTDFNIWLETTAAQLRSRNFDALDLTNLIEEIESLARQDRRALSNLLRQIYERLLRLNFWETEHARHSRDWIMGVLHNRHDIR</sequence>
<evidence type="ECO:0000313" key="1">
    <source>
        <dbReference type="EMBL" id="MEP0947002.1"/>
    </source>
</evidence>
<organism evidence="1 2">
    <name type="scientific">Leptolyngbya subtilissima DQ-A4</name>
    <dbReference type="NCBI Taxonomy" id="2933933"/>
    <lineage>
        <taxon>Bacteria</taxon>
        <taxon>Bacillati</taxon>
        <taxon>Cyanobacteriota</taxon>
        <taxon>Cyanophyceae</taxon>
        <taxon>Leptolyngbyales</taxon>
        <taxon>Leptolyngbyaceae</taxon>
        <taxon>Leptolyngbya group</taxon>
        <taxon>Leptolyngbya</taxon>
    </lineage>
</organism>
<reference evidence="1 2" key="1">
    <citation type="submission" date="2022-04" db="EMBL/GenBank/DDBJ databases">
        <title>Positive selection, recombination, and allopatry shape intraspecific diversity of widespread and dominant cyanobacteria.</title>
        <authorList>
            <person name="Wei J."/>
            <person name="Shu W."/>
            <person name="Hu C."/>
        </authorList>
    </citation>
    <scope>NUCLEOTIDE SEQUENCE [LARGE SCALE GENOMIC DNA]</scope>
    <source>
        <strain evidence="1 2">DQ-A4</strain>
    </source>
</reference>
<dbReference type="RefSeq" id="WP_190701006.1">
    <property type="nucleotide sequence ID" value="NZ_JAMPKX010000003.1"/>
</dbReference>
<proteinExistence type="predicted"/>
<dbReference type="Gene3D" id="1.20.1220.20">
    <property type="entry name" value="Uncharcterised protein PF01724"/>
    <property type="match status" value="1"/>
</dbReference>
<protein>
    <submittedName>
        <fullName evidence="1">DUF29 domain-containing protein</fullName>
    </submittedName>
</protein>
<accession>A0ABV0K2K1</accession>
<comment type="caution">
    <text evidence="1">The sequence shown here is derived from an EMBL/GenBank/DDBJ whole genome shotgun (WGS) entry which is preliminary data.</text>
</comment>
<dbReference type="Proteomes" id="UP001482513">
    <property type="component" value="Unassembled WGS sequence"/>
</dbReference>
<name>A0ABV0K2K1_9CYAN</name>